<feature type="region of interest" description="Disordered" evidence="1">
    <location>
        <begin position="68"/>
        <end position="114"/>
    </location>
</feature>
<dbReference type="EnsemblMetazoa" id="Aqu2.1.19858_001">
    <property type="protein sequence ID" value="Aqu2.1.19858_001"/>
    <property type="gene ID" value="Aqu2.1.19858"/>
</dbReference>
<protein>
    <submittedName>
        <fullName evidence="2">Uncharacterized protein</fullName>
    </submittedName>
</protein>
<sequence>MAAETPDNIGPHWDAKTPEAREARLAADTARRNAETSKAREARLAARRREATAARNLRLSANRARIQPIRWQETPADRDQRLSANREGSQPRREQETAADRDHRPEAGLSQEETEQERILSLNLLIEVEWRDFMKEFHLSLPLHVKHDLSQAEEILVSALMPVMSNYRLPHGQYSYSGHVINFTQDVK</sequence>
<evidence type="ECO:0000256" key="1">
    <source>
        <dbReference type="SAM" id="MobiDB-lite"/>
    </source>
</evidence>
<dbReference type="InParanoid" id="A0A1X7TX37"/>
<dbReference type="AlphaFoldDB" id="A0A1X7TX37"/>
<proteinExistence type="predicted"/>
<reference evidence="2" key="1">
    <citation type="submission" date="2017-05" db="UniProtKB">
        <authorList>
            <consortium name="EnsemblMetazoa"/>
        </authorList>
    </citation>
    <scope>IDENTIFICATION</scope>
</reference>
<name>A0A1X7TX37_AMPQE</name>
<accession>A0A1X7TX37</accession>
<evidence type="ECO:0000313" key="2">
    <source>
        <dbReference type="EnsemblMetazoa" id="Aqu2.1.19858_001"/>
    </source>
</evidence>
<organism evidence="2">
    <name type="scientific">Amphimedon queenslandica</name>
    <name type="common">Sponge</name>
    <dbReference type="NCBI Taxonomy" id="400682"/>
    <lineage>
        <taxon>Eukaryota</taxon>
        <taxon>Metazoa</taxon>
        <taxon>Porifera</taxon>
        <taxon>Demospongiae</taxon>
        <taxon>Heteroscleromorpha</taxon>
        <taxon>Haplosclerida</taxon>
        <taxon>Niphatidae</taxon>
        <taxon>Amphimedon</taxon>
    </lineage>
</organism>
<feature type="compositionally biased region" description="Basic and acidic residues" evidence="1">
    <location>
        <begin position="13"/>
        <end position="52"/>
    </location>
</feature>
<feature type="region of interest" description="Disordered" evidence="1">
    <location>
        <begin position="1"/>
        <end position="56"/>
    </location>
</feature>
<feature type="compositionally biased region" description="Basic and acidic residues" evidence="1">
    <location>
        <begin position="89"/>
        <end position="106"/>
    </location>
</feature>